<dbReference type="EMBL" id="CP039354">
    <property type="protein sequence ID" value="QCE10716.1"/>
    <property type="molecule type" value="Genomic_DNA"/>
</dbReference>
<dbReference type="AlphaFoldDB" id="A0A4D6NAF3"/>
<proteinExistence type="predicted"/>
<gene>
    <name evidence="2" type="ORF">DEO72_LG10g1947</name>
</gene>
<evidence type="ECO:0000313" key="2">
    <source>
        <dbReference type="EMBL" id="QCE10716.1"/>
    </source>
</evidence>
<protein>
    <submittedName>
        <fullName evidence="2">Uncharacterized protein</fullName>
    </submittedName>
</protein>
<sequence>MDLAGNRQSRQQQVHAPPAIAEPAATAAPARTRFANQSASALRILHTASATPFHRQLVGVLPPSHNHFRNASSYSFREARNGSSNLHHYRQPSPHLFVNRRPLQHLQLRRIHH</sequence>
<organism evidence="2 3">
    <name type="scientific">Vigna unguiculata</name>
    <name type="common">Cowpea</name>
    <dbReference type="NCBI Taxonomy" id="3917"/>
    <lineage>
        <taxon>Eukaryota</taxon>
        <taxon>Viridiplantae</taxon>
        <taxon>Streptophyta</taxon>
        <taxon>Embryophyta</taxon>
        <taxon>Tracheophyta</taxon>
        <taxon>Spermatophyta</taxon>
        <taxon>Magnoliopsida</taxon>
        <taxon>eudicotyledons</taxon>
        <taxon>Gunneridae</taxon>
        <taxon>Pentapetalae</taxon>
        <taxon>rosids</taxon>
        <taxon>fabids</taxon>
        <taxon>Fabales</taxon>
        <taxon>Fabaceae</taxon>
        <taxon>Papilionoideae</taxon>
        <taxon>50 kb inversion clade</taxon>
        <taxon>NPAAA clade</taxon>
        <taxon>indigoferoid/millettioid clade</taxon>
        <taxon>Phaseoleae</taxon>
        <taxon>Vigna</taxon>
    </lineage>
</organism>
<feature type="compositionally biased region" description="Polar residues" evidence="1">
    <location>
        <begin position="1"/>
        <end position="14"/>
    </location>
</feature>
<evidence type="ECO:0000313" key="3">
    <source>
        <dbReference type="Proteomes" id="UP000501690"/>
    </source>
</evidence>
<reference evidence="2 3" key="1">
    <citation type="submission" date="2019-04" db="EMBL/GenBank/DDBJ databases">
        <title>An improved genome assembly and genetic linkage map for asparagus bean, Vigna unguiculata ssp. sesquipedialis.</title>
        <authorList>
            <person name="Xia Q."/>
            <person name="Zhang R."/>
            <person name="Dong Y."/>
        </authorList>
    </citation>
    <scope>NUCLEOTIDE SEQUENCE [LARGE SCALE GENOMIC DNA]</scope>
    <source>
        <tissue evidence="2">Leaf</tissue>
    </source>
</reference>
<keyword evidence="3" id="KW-1185">Reference proteome</keyword>
<feature type="region of interest" description="Disordered" evidence="1">
    <location>
        <begin position="1"/>
        <end position="20"/>
    </location>
</feature>
<dbReference type="Proteomes" id="UP000501690">
    <property type="component" value="Linkage Group LG10"/>
</dbReference>
<name>A0A4D6NAF3_VIGUN</name>
<accession>A0A4D6NAF3</accession>
<evidence type="ECO:0000256" key="1">
    <source>
        <dbReference type="SAM" id="MobiDB-lite"/>
    </source>
</evidence>